<name>A0A0V0Z2C5_TRIBR</name>
<evidence type="ECO:0000313" key="2">
    <source>
        <dbReference type="Proteomes" id="UP000054653"/>
    </source>
</evidence>
<gene>
    <name evidence="1" type="ORF">T03_6307</name>
</gene>
<protein>
    <submittedName>
        <fullName evidence="1">Uncharacterized protein</fullName>
    </submittedName>
</protein>
<dbReference type="EMBL" id="JYDI01004406">
    <property type="protein sequence ID" value="KRY06609.1"/>
    <property type="molecule type" value="Genomic_DNA"/>
</dbReference>
<comment type="caution">
    <text evidence="1">The sequence shown here is derived from an EMBL/GenBank/DDBJ whole genome shotgun (WGS) entry which is preliminary data.</text>
</comment>
<proteinExistence type="predicted"/>
<reference evidence="1 2" key="1">
    <citation type="submission" date="2015-01" db="EMBL/GenBank/DDBJ databases">
        <title>Evolution of Trichinella species and genotypes.</title>
        <authorList>
            <person name="Korhonen P.K."/>
            <person name="Edoardo P."/>
            <person name="Giuseppe L.R."/>
            <person name="Gasser R.B."/>
        </authorList>
    </citation>
    <scope>NUCLEOTIDE SEQUENCE [LARGE SCALE GENOMIC DNA]</scope>
    <source>
        <strain evidence="1">ISS120</strain>
    </source>
</reference>
<organism evidence="1 2">
    <name type="scientific">Trichinella britovi</name>
    <name type="common">Parasitic roundworm</name>
    <dbReference type="NCBI Taxonomy" id="45882"/>
    <lineage>
        <taxon>Eukaryota</taxon>
        <taxon>Metazoa</taxon>
        <taxon>Ecdysozoa</taxon>
        <taxon>Nematoda</taxon>
        <taxon>Enoplea</taxon>
        <taxon>Dorylaimia</taxon>
        <taxon>Trichinellida</taxon>
        <taxon>Trichinellidae</taxon>
        <taxon>Trichinella</taxon>
    </lineage>
</organism>
<evidence type="ECO:0000313" key="1">
    <source>
        <dbReference type="EMBL" id="KRY06609.1"/>
    </source>
</evidence>
<sequence>MSKYYNKYYSKADWFLINSHLHKRNRIMMDKAKMRSNNNMCGINQMPNE</sequence>
<accession>A0A0V0Z2C5</accession>
<dbReference type="Proteomes" id="UP000054653">
    <property type="component" value="Unassembled WGS sequence"/>
</dbReference>
<keyword evidence="2" id="KW-1185">Reference proteome</keyword>
<dbReference type="AlphaFoldDB" id="A0A0V0Z2C5"/>